<evidence type="ECO:0008006" key="4">
    <source>
        <dbReference type="Google" id="ProtNLM"/>
    </source>
</evidence>
<keyword evidence="1" id="KW-0812">Transmembrane</keyword>
<feature type="transmembrane region" description="Helical" evidence="1">
    <location>
        <begin position="271"/>
        <end position="288"/>
    </location>
</feature>
<dbReference type="EMBL" id="CP098502">
    <property type="protein sequence ID" value="UTI63067.1"/>
    <property type="molecule type" value="Genomic_DNA"/>
</dbReference>
<feature type="transmembrane region" description="Helical" evidence="1">
    <location>
        <begin position="118"/>
        <end position="151"/>
    </location>
</feature>
<feature type="transmembrane region" description="Helical" evidence="1">
    <location>
        <begin position="195"/>
        <end position="213"/>
    </location>
</feature>
<feature type="transmembrane region" description="Helical" evidence="1">
    <location>
        <begin position="245"/>
        <end position="265"/>
    </location>
</feature>
<sequence length="542" mass="57313">MVAAPTLPRRATGLWPVGLDGAPLLAALIAVAWLLVDPRSPDLAAQVYRVDLFRHAGFAVWDNNWYAGHHLPGYSLTFPAMAALVGLRPLGALAVITSTVLFAGLVRGRFGPQTRFATAWFAVAASGDLWIGRLTFALGVTAGLAAALAAARHRPRLAALLAAACAATSPVAGLFLALAGVALAVAARRPCARSVALVVPPLLLVGALAVLFPEGGVQPFALTSFLAAAGATVAFVVLLPRQERVLRTGGVLYALAVLASLLPLTPMGSNVVRLGVMFTGPLLLCALAGPGRARLRDRRLVAALAVAGAGLAAWTITGPVVQSLRADDDPSVRAAYYLPVERFLAARHSTPVRVEVPFTRAHWESVFLGRRYLLARGWERQLDVKYDGLFDGPLTAAAYHRWLATTGVAYVALPDVPLDGTGRLEAALVRHGLPFLTPVLRTRHWRIYAVRGHAPLVWGPGRVTSLGRDRFALRARRAGRFVVRLRYTPYWTVTAGRACVAPTHGGWTAVDAAGPGPVRIAARWSLGAALRDAPACLPPAAG</sequence>
<evidence type="ECO:0000313" key="3">
    <source>
        <dbReference type="Proteomes" id="UP001056035"/>
    </source>
</evidence>
<keyword evidence="1" id="KW-1133">Transmembrane helix</keyword>
<dbReference type="RefSeq" id="WP_254569801.1">
    <property type="nucleotide sequence ID" value="NZ_CP098502.1"/>
</dbReference>
<name>A0ABY5DPS1_9ACTN</name>
<feature type="transmembrane region" description="Helical" evidence="1">
    <location>
        <begin position="80"/>
        <end position="106"/>
    </location>
</feature>
<evidence type="ECO:0000313" key="2">
    <source>
        <dbReference type="EMBL" id="UTI63067.1"/>
    </source>
</evidence>
<proteinExistence type="predicted"/>
<protein>
    <recommendedName>
        <fullName evidence="4">Integral membrane protein</fullName>
    </recommendedName>
</protein>
<feature type="transmembrane region" description="Helical" evidence="1">
    <location>
        <begin position="300"/>
        <end position="321"/>
    </location>
</feature>
<accession>A0ABY5DPS1</accession>
<keyword evidence="3" id="KW-1185">Reference proteome</keyword>
<keyword evidence="1" id="KW-0472">Membrane</keyword>
<reference evidence="2 3" key="1">
    <citation type="submission" date="2022-06" db="EMBL/GenBank/DDBJ databases">
        <title>Paraconexibacter antarcticus.</title>
        <authorList>
            <person name="Kim C.S."/>
        </authorList>
    </citation>
    <scope>NUCLEOTIDE SEQUENCE [LARGE SCALE GENOMIC DNA]</scope>
    <source>
        <strain evidence="2 3">02-257</strain>
    </source>
</reference>
<feature type="transmembrane region" description="Helical" evidence="1">
    <location>
        <begin position="219"/>
        <end position="238"/>
    </location>
</feature>
<feature type="transmembrane region" description="Helical" evidence="1">
    <location>
        <begin position="157"/>
        <end position="183"/>
    </location>
</feature>
<organism evidence="2 3">
    <name type="scientific">Paraconexibacter antarcticus</name>
    <dbReference type="NCBI Taxonomy" id="2949664"/>
    <lineage>
        <taxon>Bacteria</taxon>
        <taxon>Bacillati</taxon>
        <taxon>Actinomycetota</taxon>
        <taxon>Thermoleophilia</taxon>
        <taxon>Solirubrobacterales</taxon>
        <taxon>Paraconexibacteraceae</taxon>
        <taxon>Paraconexibacter</taxon>
    </lineage>
</organism>
<dbReference type="Proteomes" id="UP001056035">
    <property type="component" value="Chromosome"/>
</dbReference>
<gene>
    <name evidence="2" type="ORF">NBH00_17080</name>
</gene>
<feature type="transmembrane region" description="Helical" evidence="1">
    <location>
        <begin position="12"/>
        <end position="36"/>
    </location>
</feature>
<evidence type="ECO:0000256" key="1">
    <source>
        <dbReference type="SAM" id="Phobius"/>
    </source>
</evidence>